<feature type="transmembrane region" description="Helical" evidence="7">
    <location>
        <begin position="316"/>
        <end position="340"/>
    </location>
</feature>
<feature type="transmembrane region" description="Helical" evidence="7">
    <location>
        <begin position="184"/>
        <end position="202"/>
    </location>
</feature>
<comment type="caution">
    <text evidence="8">The sequence shown here is derived from an EMBL/GenBank/DDBJ whole genome shotgun (WGS) entry which is preliminary data.</text>
</comment>
<feature type="transmembrane region" description="Helical" evidence="7">
    <location>
        <begin position="47"/>
        <end position="65"/>
    </location>
</feature>
<dbReference type="InterPro" id="IPR022791">
    <property type="entry name" value="L-PG_synthase/AglD"/>
</dbReference>
<keyword evidence="9" id="KW-1185">Reference proteome</keyword>
<evidence type="ECO:0000256" key="3">
    <source>
        <dbReference type="ARBA" id="ARBA00022692"/>
    </source>
</evidence>
<dbReference type="RefSeq" id="WP_323305172.1">
    <property type="nucleotide sequence ID" value="NZ_JAYGHX010000003.1"/>
</dbReference>
<organism evidence="8 9">
    <name type="scientific">Cyanobium gracile UHCC 0139</name>
    <dbReference type="NCBI Taxonomy" id="3110308"/>
    <lineage>
        <taxon>Bacteria</taxon>
        <taxon>Bacillati</taxon>
        <taxon>Cyanobacteriota</taxon>
        <taxon>Cyanophyceae</taxon>
        <taxon>Synechococcales</taxon>
        <taxon>Prochlorococcaceae</taxon>
        <taxon>Cyanobium</taxon>
    </lineage>
</organism>
<reference evidence="8 9" key="1">
    <citation type="submission" date="2023-12" db="EMBL/GenBank/DDBJ databases">
        <title>Baltic Sea Cyanobacteria.</title>
        <authorList>
            <person name="Delbaje E."/>
            <person name="Fewer D.P."/>
            <person name="Shishido T.K."/>
        </authorList>
    </citation>
    <scope>NUCLEOTIDE SEQUENCE [LARGE SCALE GENOMIC DNA]</scope>
    <source>
        <strain evidence="8 9">UHCC 0139</strain>
    </source>
</reference>
<protein>
    <submittedName>
        <fullName evidence="8">Lysylphosphatidylglycerol synthase domain-containing protein</fullName>
    </submittedName>
</protein>
<accession>A0ABU5RTR6</accession>
<keyword evidence="3 7" id="KW-0812">Transmembrane</keyword>
<feature type="transmembrane region" description="Helical" evidence="7">
    <location>
        <begin position="273"/>
        <end position="296"/>
    </location>
</feature>
<evidence type="ECO:0000256" key="6">
    <source>
        <dbReference type="SAM" id="MobiDB-lite"/>
    </source>
</evidence>
<dbReference type="Proteomes" id="UP001304461">
    <property type="component" value="Unassembled WGS sequence"/>
</dbReference>
<evidence type="ECO:0000256" key="5">
    <source>
        <dbReference type="ARBA" id="ARBA00023136"/>
    </source>
</evidence>
<proteinExistence type="predicted"/>
<keyword evidence="4 7" id="KW-1133">Transmembrane helix</keyword>
<feature type="transmembrane region" description="Helical" evidence="7">
    <location>
        <begin position="77"/>
        <end position="102"/>
    </location>
</feature>
<name>A0ABU5RTR6_9CYAN</name>
<keyword evidence="2" id="KW-1003">Cell membrane</keyword>
<sequence length="366" mass="38814">MSAWSRHLLGLCQRLGTGLGSLRRRLPFSPTWSALPTLPALPGGLRPWITLGSIGFVMAALLSHGRQLVQLRLDGQGWMWLLLGVGLSLLSLVVNGVAWGVVLRWLGLRPDWAAVVELHVATNLRKFLPGGIWHLASRVQRLRSEGAPLAAPLSTTMALVAVLLDPLVAAVAALALVPLGGWQGGLGLVCLLPLALLLPRWLDPLLVRLERRRARDLGLEEELRLETPMERSSVLRGYPWAPLLAEMAFVLLRFAGFCCCIQAFDLPLAGDATIWLAGFALAWTAGLVVPGAPGGLGVFEAVLLLRMGVALPEAPLLAVALSYRLIVTLTDLLGAALVSLDGSLARGASAGAPTSASTPTSDTPSQ</sequence>
<evidence type="ECO:0000256" key="2">
    <source>
        <dbReference type="ARBA" id="ARBA00022475"/>
    </source>
</evidence>
<feature type="region of interest" description="Disordered" evidence="6">
    <location>
        <begin position="347"/>
        <end position="366"/>
    </location>
</feature>
<dbReference type="Pfam" id="PF03706">
    <property type="entry name" value="LPG_synthase_TM"/>
    <property type="match status" value="1"/>
</dbReference>
<comment type="subcellular location">
    <subcellularLocation>
        <location evidence="1">Cell membrane</location>
        <topology evidence="1">Multi-pass membrane protein</topology>
    </subcellularLocation>
</comment>
<dbReference type="EMBL" id="JAYGHX010000003">
    <property type="protein sequence ID" value="MEA5391137.1"/>
    <property type="molecule type" value="Genomic_DNA"/>
</dbReference>
<keyword evidence="5 7" id="KW-0472">Membrane</keyword>
<feature type="transmembrane region" description="Helical" evidence="7">
    <location>
        <begin position="240"/>
        <end position="261"/>
    </location>
</feature>
<evidence type="ECO:0000313" key="8">
    <source>
        <dbReference type="EMBL" id="MEA5391137.1"/>
    </source>
</evidence>
<evidence type="ECO:0000256" key="7">
    <source>
        <dbReference type="SAM" id="Phobius"/>
    </source>
</evidence>
<evidence type="ECO:0000313" key="9">
    <source>
        <dbReference type="Proteomes" id="UP001304461"/>
    </source>
</evidence>
<evidence type="ECO:0000256" key="4">
    <source>
        <dbReference type="ARBA" id="ARBA00022989"/>
    </source>
</evidence>
<evidence type="ECO:0000256" key="1">
    <source>
        <dbReference type="ARBA" id="ARBA00004651"/>
    </source>
</evidence>
<feature type="transmembrane region" description="Helical" evidence="7">
    <location>
        <begin position="157"/>
        <end position="177"/>
    </location>
</feature>
<gene>
    <name evidence="8" type="ORF">VB738_07655</name>
</gene>